<sequence length="26" mass="2754">MAMAGRSASSHILGYHGSLYMDTALI</sequence>
<dbReference type="EMBL" id="GBRH01248127">
    <property type="protein sequence ID" value="JAD49768.1"/>
    <property type="molecule type" value="Transcribed_RNA"/>
</dbReference>
<organism evidence="1">
    <name type="scientific">Arundo donax</name>
    <name type="common">Giant reed</name>
    <name type="synonym">Donax arundinaceus</name>
    <dbReference type="NCBI Taxonomy" id="35708"/>
    <lineage>
        <taxon>Eukaryota</taxon>
        <taxon>Viridiplantae</taxon>
        <taxon>Streptophyta</taxon>
        <taxon>Embryophyta</taxon>
        <taxon>Tracheophyta</taxon>
        <taxon>Spermatophyta</taxon>
        <taxon>Magnoliopsida</taxon>
        <taxon>Liliopsida</taxon>
        <taxon>Poales</taxon>
        <taxon>Poaceae</taxon>
        <taxon>PACMAD clade</taxon>
        <taxon>Arundinoideae</taxon>
        <taxon>Arundineae</taxon>
        <taxon>Arundo</taxon>
    </lineage>
</organism>
<accession>A0A0A9AIS4</accession>
<reference evidence="1" key="1">
    <citation type="submission" date="2014-09" db="EMBL/GenBank/DDBJ databases">
        <authorList>
            <person name="Magalhaes I.L.F."/>
            <person name="Oliveira U."/>
            <person name="Santos F.R."/>
            <person name="Vidigal T.H.D.A."/>
            <person name="Brescovit A.D."/>
            <person name="Santos A.J."/>
        </authorList>
    </citation>
    <scope>NUCLEOTIDE SEQUENCE</scope>
    <source>
        <tissue evidence="1">Shoot tissue taken approximately 20 cm above the soil surface</tissue>
    </source>
</reference>
<name>A0A0A9AIS4_ARUDO</name>
<evidence type="ECO:0000313" key="1">
    <source>
        <dbReference type="EMBL" id="JAD49768.1"/>
    </source>
</evidence>
<dbReference type="AlphaFoldDB" id="A0A0A9AIS4"/>
<reference evidence="1" key="2">
    <citation type="journal article" date="2015" name="Data Brief">
        <title>Shoot transcriptome of the giant reed, Arundo donax.</title>
        <authorList>
            <person name="Barrero R.A."/>
            <person name="Guerrero F.D."/>
            <person name="Moolhuijzen P."/>
            <person name="Goolsby J.A."/>
            <person name="Tidwell J."/>
            <person name="Bellgard S.E."/>
            <person name="Bellgard M.I."/>
        </authorList>
    </citation>
    <scope>NUCLEOTIDE SEQUENCE</scope>
    <source>
        <tissue evidence="1">Shoot tissue taken approximately 20 cm above the soil surface</tissue>
    </source>
</reference>
<protein>
    <submittedName>
        <fullName evidence="1">Uncharacterized protein</fullName>
    </submittedName>
</protein>
<proteinExistence type="predicted"/>